<dbReference type="Proteomes" id="UP000729402">
    <property type="component" value="Unassembled WGS sequence"/>
</dbReference>
<feature type="compositionally biased region" description="Polar residues" evidence="1">
    <location>
        <begin position="73"/>
        <end position="82"/>
    </location>
</feature>
<dbReference type="PANTHER" id="PTHR47290:SF5">
    <property type="entry name" value="OS12G0479100 PROTEIN"/>
    <property type="match status" value="1"/>
</dbReference>
<name>A0A8J6BUH9_ZIZPA</name>
<evidence type="ECO:0000313" key="3">
    <source>
        <dbReference type="Proteomes" id="UP000729402"/>
    </source>
</evidence>
<dbReference type="EMBL" id="JAAALK010000080">
    <property type="protein sequence ID" value="KAG8093280.1"/>
    <property type="molecule type" value="Genomic_DNA"/>
</dbReference>
<protein>
    <submittedName>
        <fullName evidence="2">Uncharacterized protein</fullName>
    </submittedName>
</protein>
<proteinExistence type="predicted"/>
<evidence type="ECO:0000256" key="1">
    <source>
        <dbReference type="SAM" id="MobiDB-lite"/>
    </source>
</evidence>
<dbReference type="OrthoDB" id="1932457at2759"/>
<dbReference type="AlphaFoldDB" id="A0A8J6BUH9"/>
<dbReference type="InterPro" id="IPR044171">
    <property type="entry name" value="LAX2-like"/>
</dbReference>
<organism evidence="2 3">
    <name type="scientific">Zizania palustris</name>
    <name type="common">Northern wild rice</name>
    <dbReference type="NCBI Taxonomy" id="103762"/>
    <lineage>
        <taxon>Eukaryota</taxon>
        <taxon>Viridiplantae</taxon>
        <taxon>Streptophyta</taxon>
        <taxon>Embryophyta</taxon>
        <taxon>Tracheophyta</taxon>
        <taxon>Spermatophyta</taxon>
        <taxon>Magnoliopsida</taxon>
        <taxon>Liliopsida</taxon>
        <taxon>Poales</taxon>
        <taxon>Poaceae</taxon>
        <taxon>BOP clade</taxon>
        <taxon>Oryzoideae</taxon>
        <taxon>Oryzeae</taxon>
        <taxon>Zizaniinae</taxon>
        <taxon>Zizania</taxon>
    </lineage>
</organism>
<sequence>MVTLLRPHRLAHGPAAVDVCRLYRSSSPQPPPPPSCRCSALRSMAQDPSHPHRQSKDTAAPPEYQQPEKPELTAQQQTSSSLPAPPRDVVQEPSTSSSSGGGSDTGRPWLHLGIGSSSGSPPPSRRKRPRTDQEAGPSTSSVHPATADPQLYLSVHPPGPSSSSPAASSVGTVVAAAPPPPAHEAGTWFVLRAAQNQ</sequence>
<comment type="caution">
    <text evidence="2">The sequence shown here is derived from an EMBL/GenBank/DDBJ whole genome shotgun (WGS) entry which is preliminary data.</text>
</comment>
<keyword evidence="3" id="KW-1185">Reference proteome</keyword>
<accession>A0A8J6BUH9</accession>
<reference evidence="2" key="1">
    <citation type="journal article" date="2021" name="bioRxiv">
        <title>Whole Genome Assembly and Annotation of Northern Wild Rice, Zizania palustris L., Supports a Whole Genome Duplication in the Zizania Genus.</title>
        <authorList>
            <person name="Haas M."/>
            <person name="Kono T."/>
            <person name="Macchietto M."/>
            <person name="Millas R."/>
            <person name="McGilp L."/>
            <person name="Shao M."/>
            <person name="Duquette J."/>
            <person name="Hirsch C.N."/>
            <person name="Kimball J."/>
        </authorList>
    </citation>
    <scope>NUCLEOTIDE SEQUENCE</scope>
    <source>
        <tissue evidence="2">Fresh leaf tissue</tissue>
    </source>
</reference>
<evidence type="ECO:0000313" key="2">
    <source>
        <dbReference type="EMBL" id="KAG8093280.1"/>
    </source>
</evidence>
<gene>
    <name evidence="2" type="ORF">GUJ93_ZPchr0012g20234</name>
</gene>
<dbReference type="PANTHER" id="PTHR47290">
    <property type="entry name" value="RING FINGER PROTEIN"/>
    <property type="match status" value="1"/>
</dbReference>
<feature type="compositionally biased region" description="Low complexity" evidence="1">
    <location>
        <begin position="161"/>
        <end position="176"/>
    </location>
</feature>
<reference evidence="2" key="2">
    <citation type="submission" date="2021-02" db="EMBL/GenBank/DDBJ databases">
        <authorList>
            <person name="Kimball J.A."/>
            <person name="Haas M.W."/>
            <person name="Macchietto M."/>
            <person name="Kono T."/>
            <person name="Duquette J."/>
            <person name="Shao M."/>
        </authorList>
    </citation>
    <scope>NUCLEOTIDE SEQUENCE</scope>
    <source>
        <tissue evidence="2">Fresh leaf tissue</tissue>
    </source>
</reference>
<feature type="region of interest" description="Disordered" evidence="1">
    <location>
        <begin position="23"/>
        <end position="184"/>
    </location>
</feature>